<comment type="subcellular location">
    <subcellularLocation>
        <location evidence="1">Membrane</location>
        <topology evidence="1">Single-pass membrane protein</topology>
    </subcellularLocation>
    <subcellularLocation>
        <location evidence="2">Mitochondrion</location>
    </subcellularLocation>
</comment>
<accession>A0A316ZFJ1</accession>
<protein>
    <submittedName>
        <fullName evidence="10">Staphylococcal nuclease</fullName>
    </submittedName>
</protein>
<dbReference type="InterPro" id="IPR035437">
    <property type="entry name" value="SNase_OB-fold_sf"/>
</dbReference>
<dbReference type="GO" id="GO:0016020">
    <property type="term" value="C:membrane"/>
    <property type="evidence" value="ECO:0007669"/>
    <property type="project" value="UniProtKB-SubCell"/>
</dbReference>
<feature type="domain" description="TNase-like" evidence="9">
    <location>
        <begin position="109"/>
        <end position="280"/>
    </location>
</feature>
<evidence type="ECO:0000256" key="3">
    <source>
        <dbReference type="ARBA" id="ARBA00005435"/>
    </source>
</evidence>
<evidence type="ECO:0000256" key="8">
    <source>
        <dbReference type="SAM" id="MobiDB-lite"/>
    </source>
</evidence>
<dbReference type="PROSITE" id="PS50830">
    <property type="entry name" value="TNASE_3"/>
    <property type="match status" value="1"/>
</dbReference>
<evidence type="ECO:0000256" key="7">
    <source>
        <dbReference type="ARBA" id="ARBA00022837"/>
    </source>
</evidence>
<evidence type="ECO:0000256" key="1">
    <source>
        <dbReference type="ARBA" id="ARBA00004167"/>
    </source>
</evidence>
<dbReference type="Gene3D" id="2.40.50.90">
    <property type="match status" value="1"/>
</dbReference>
<dbReference type="PANTHER" id="PTHR12302">
    <property type="entry name" value="EBNA2 BINDING PROTEIN P100"/>
    <property type="match status" value="1"/>
</dbReference>
<dbReference type="InterPro" id="IPR016071">
    <property type="entry name" value="Staphylococal_nuclease_OB-fold"/>
</dbReference>
<evidence type="ECO:0000256" key="6">
    <source>
        <dbReference type="ARBA" id="ARBA00022801"/>
    </source>
</evidence>
<reference evidence="10 11" key="1">
    <citation type="journal article" date="2018" name="Mol. Biol. Evol.">
        <title>Broad Genomic Sampling Reveals a Smut Pathogenic Ancestry of the Fungal Clade Ustilaginomycotina.</title>
        <authorList>
            <person name="Kijpornyongpan T."/>
            <person name="Mondo S.J."/>
            <person name="Barry K."/>
            <person name="Sandor L."/>
            <person name="Lee J."/>
            <person name="Lipzen A."/>
            <person name="Pangilinan J."/>
            <person name="LaButti K."/>
            <person name="Hainaut M."/>
            <person name="Henrissat B."/>
            <person name="Grigoriev I.V."/>
            <person name="Spatafora J.W."/>
            <person name="Aime M.C."/>
        </authorList>
    </citation>
    <scope>NUCLEOTIDE SEQUENCE [LARGE SCALE GENOMIC DNA]</scope>
    <source>
        <strain evidence="10 11">MCA 4186</strain>
    </source>
</reference>
<dbReference type="SUPFAM" id="SSF50199">
    <property type="entry name" value="Staphylococcal nuclease"/>
    <property type="match status" value="1"/>
</dbReference>
<dbReference type="EMBL" id="KZ819287">
    <property type="protein sequence ID" value="PWN99804.1"/>
    <property type="molecule type" value="Genomic_DNA"/>
</dbReference>
<gene>
    <name evidence="10" type="ORF">FA09DRAFT_359200</name>
</gene>
<dbReference type="OrthoDB" id="430293at2759"/>
<dbReference type="PANTHER" id="PTHR12302:SF3">
    <property type="entry name" value="SERINE_THREONINE-PROTEIN KINASE 31"/>
    <property type="match status" value="1"/>
</dbReference>
<dbReference type="GO" id="GO:0005739">
    <property type="term" value="C:mitochondrion"/>
    <property type="evidence" value="ECO:0007669"/>
    <property type="project" value="UniProtKB-SubCell"/>
</dbReference>
<dbReference type="GO" id="GO:0004519">
    <property type="term" value="F:endonuclease activity"/>
    <property type="evidence" value="ECO:0007669"/>
    <property type="project" value="UniProtKB-KW"/>
</dbReference>
<keyword evidence="11" id="KW-1185">Reference proteome</keyword>
<evidence type="ECO:0000256" key="4">
    <source>
        <dbReference type="ARBA" id="ARBA00022722"/>
    </source>
</evidence>
<dbReference type="GeneID" id="37272618"/>
<dbReference type="STRING" id="58919.A0A316ZFJ1"/>
<dbReference type="GO" id="GO:0016787">
    <property type="term" value="F:hydrolase activity"/>
    <property type="evidence" value="ECO:0007669"/>
    <property type="project" value="UniProtKB-KW"/>
</dbReference>
<dbReference type="SMART" id="SM00318">
    <property type="entry name" value="SNc"/>
    <property type="match status" value="1"/>
</dbReference>
<name>A0A316ZFJ1_9BASI</name>
<evidence type="ECO:0000256" key="2">
    <source>
        <dbReference type="ARBA" id="ARBA00004173"/>
    </source>
</evidence>
<evidence type="ECO:0000256" key="5">
    <source>
        <dbReference type="ARBA" id="ARBA00022759"/>
    </source>
</evidence>
<evidence type="ECO:0000313" key="11">
    <source>
        <dbReference type="Proteomes" id="UP000245946"/>
    </source>
</evidence>
<evidence type="ECO:0000313" key="10">
    <source>
        <dbReference type="EMBL" id="PWN99804.1"/>
    </source>
</evidence>
<dbReference type="Proteomes" id="UP000245946">
    <property type="component" value="Unassembled WGS sequence"/>
</dbReference>
<comment type="similarity">
    <text evidence="3">Belongs to the LCL3 family.</text>
</comment>
<sequence length="300" mass="33642">MFDFLRSERPRASSSKESSPLDALPPQLHAKVDDAMAQLHDAVPTSVRDAAAETSQRAEQAGKRFLASPLSTALLSAAVTAGSLAMYWRYFRRIRTADHITPGTLRWRKTLVGRCTSVGDADGFRMYHQMPFPFRLLSPVPKPAKSTETLSVRLAGADAPESAHFGKEAQPFSKEARAELVRLCLDRTVWCRVAHVDQYKRLVATPYVWLPPYILGRTNVSHRLVWLGLATVYTQSGAAYAEASWLRRLLMRGDKATWGLRSLQKAEDKAKRARRGMWSLGSKLESPADYKRRIKAERSS</sequence>
<keyword evidence="6" id="KW-0378">Hydrolase</keyword>
<keyword evidence="5" id="KW-0255">Endonuclease</keyword>
<feature type="compositionally biased region" description="Basic and acidic residues" evidence="8">
    <location>
        <begin position="1"/>
        <end position="11"/>
    </location>
</feature>
<feature type="region of interest" description="Disordered" evidence="8">
    <location>
        <begin position="1"/>
        <end position="25"/>
    </location>
</feature>
<dbReference type="Pfam" id="PF00565">
    <property type="entry name" value="SNase"/>
    <property type="match status" value="1"/>
</dbReference>
<dbReference type="RefSeq" id="XP_025600083.1">
    <property type="nucleotide sequence ID" value="XM_025745074.1"/>
</dbReference>
<keyword evidence="7" id="KW-0106">Calcium</keyword>
<organism evidence="10 11">
    <name type="scientific">Tilletiopsis washingtonensis</name>
    <dbReference type="NCBI Taxonomy" id="58919"/>
    <lineage>
        <taxon>Eukaryota</taxon>
        <taxon>Fungi</taxon>
        <taxon>Dikarya</taxon>
        <taxon>Basidiomycota</taxon>
        <taxon>Ustilaginomycotina</taxon>
        <taxon>Exobasidiomycetes</taxon>
        <taxon>Entylomatales</taxon>
        <taxon>Entylomatales incertae sedis</taxon>
        <taxon>Tilletiopsis</taxon>
    </lineage>
</organism>
<proteinExistence type="inferred from homology"/>
<keyword evidence="4" id="KW-0540">Nuclease</keyword>
<evidence type="ECO:0000259" key="9">
    <source>
        <dbReference type="PROSITE" id="PS50830"/>
    </source>
</evidence>
<dbReference type="AlphaFoldDB" id="A0A316ZFJ1"/>